<dbReference type="Pfam" id="PF08044">
    <property type="entry name" value="DUF1707"/>
    <property type="match status" value="1"/>
</dbReference>
<feature type="region of interest" description="Disordered" evidence="1">
    <location>
        <begin position="204"/>
        <end position="229"/>
    </location>
</feature>
<feature type="transmembrane region" description="Helical" evidence="2">
    <location>
        <begin position="151"/>
        <end position="171"/>
    </location>
</feature>
<organism evidence="4 5">
    <name type="scientific">Brevibacterium samyangense</name>
    <dbReference type="NCBI Taxonomy" id="366888"/>
    <lineage>
        <taxon>Bacteria</taxon>
        <taxon>Bacillati</taxon>
        <taxon>Actinomycetota</taxon>
        <taxon>Actinomycetes</taxon>
        <taxon>Micrococcales</taxon>
        <taxon>Brevibacteriaceae</taxon>
        <taxon>Brevibacterium</taxon>
    </lineage>
</organism>
<comment type="caution">
    <text evidence="4">The sequence shown here is derived from an EMBL/GenBank/DDBJ whole genome shotgun (WGS) entry which is preliminary data.</text>
</comment>
<dbReference type="RefSeq" id="WP_344306628.1">
    <property type="nucleotide sequence ID" value="NZ_BAAANO010000005.1"/>
</dbReference>
<reference evidence="5" key="1">
    <citation type="journal article" date="2019" name="Int. J. Syst. Evol. Microbiol.">
        <title>The Global Catalogue of Microorganisms (GCM) 10K type strain sequencing project: providing services to taxonomists for standard genome sequencing and annotation.</title>
        <authorList>
            <consortium name="The Broad Institute Genomics Platform"/>
            <consortium name="The Broad Institute Genome Sequencing Center for Infectious Disease"/>
            <person name="Wu L."/>
            <person name="Ma J."/>
        </authorList>
    </citation>
    <scope>NUCLEOTIDE SEQUENCE [LARGE SCALE GENOMIC DNA]</scope>
    <source>
        <strain evidence="5">JCM 14546</strain>
    </source>
</reference>
<keyword evidence="2" id="KW-0812">Transmembrane</keyword>
<dbReference type="EMBL" id="BAAANO010000005">
    <property type="protein sequence ID" value="GAA2000046.1"/>
    <property type="molecule type" value="Genomic_DNA"/>
</dbReference>
<keyword evidence="2" id="KW-0472">Membrane</keyword>
<accession>A0ABP5EJB8</accession>
<evidence type="ECO:0000256" key="2">
    <source>
        <dbReference type="SAM" id="Phobius"/>
    </source>
</evidence>
<gene>
    <name evidence="4" type="ORF">GCM10009755_04730</name>
</gene>
<keyword evidence="2" id="KW-1133">Transmembrane helix</keyword>
<protein>
    <recommendedName>
        <fullName evidence="3">DUF1707 domain-containing protein</fullName>
    </recommendedName>
</protein>
<keyword evidence="5" id="KW-1185">Reference proteome</keyword>
<sequence>MALASELWDSFTADPHSMPDLRASDADRDAALDILAAAYAEGLLDGEEHAARMQAATAARRLGAFVPLLTDIVAPSPYGAGSTDLALTPANRRALEQLEDDIPTSAREIDEAATAHYRDTVRRAALGMFLGPVGLTVAIWAFTSIAAGNLIFFWPLFVILGTGGGFLSTMMNKDRIIAERRKVLTTRARAKLGDPDARAEIRAHPHAFEVGSITSSTRAERRRRKRPRS</sequence>
<name>A0ABP5EJB8_9MICO</name>
<evidence type="ECO:0000256" key="1">
    <source>
        <dbReference type="SAM" id="MobiDB-lite"/>
    </source>
</evidence>
<feature type="compositionally biased region" description="Basic residues" evidence="1">
    <location>
        <begin position="220"/>
        <end position="229"/>
    </location>
</feature>
<feature type="transmembrane region" description="Helical" evidence="2">
    <location>
        <begin position="124"/>
        <end position="145"/>
    </location>
</feature>
<proteinExistence type="predicted"/>
<evidence type="ECO:0000259" key="3">
    <source>
        <dbReference type="Pfam" id="PF08044"/>
    </source>
</evidence>
<evidence type="ECO:0000313" key="4">
    <source>
        <dbReference type="EMBL" id="GAA2000046.1"/>
    </source>
</evidence>
<evidence type="ECO:0000313" key="5">
    <source>
        <dbReference type="Proteomes" id="UP001500755"/>
    </source>
</evidence>
<feature type="domain" description="DUF1707" evidence="3">
    <location>
        <begin position="21"/>
        <end position="71"/>
    </location>
</feature>
<dbReference type="InterPro" id="IPR012551">
    <property type="entry name" value="DUF1707_SHOCT-like"/>
</dbReference>
<dbReference type="Proteomes" id="UP001500755">
    <property type="component" value="Unassembled WGS sequence"/>
</dbReference>